<dbReference type="KEGG" id="mvo:Mvol_1448"/>
<protein>
    <submittedName>
        <fullName evidence="1">PHP domain protein</fullName>
    </submittedName>
</protein>
<dbReference type="InParanoid" id="D7DQH6"/>
<dbReference type="AlphaFoldDB" id="D7DQH6"/>
<dbReference type="InterPro" id="IPR005287">
    <property type="entry name" value="CHP00375"/>
</dbReference>
<dbReference type="SUPFAM" id="SSF89550">
    <property type="entry name" value="PHP domain-like"/>
    <property type="match status" value="1"/>
</dbReference>
<dbReference type="CDD" id="cd19067">
    <property type="entry name" value="PfuEndoQ-like"/>
    <property type="match status" value="1"/>
</dbReference>
<reference evidence="1 2" key="1">
    <citation type="submission" date="2010-05" db="EMBL/GenBank/DDBJ databases">
        <title>Complete sequence of Methanococcus voltae A3.</title>
        <authorList>
            <consortium name="US DOE Joint Genome Institute"/>
            <person name="Lucas S."/>
            <person name="Copeland A."/>
            <person name="Lapidus A."/>
            <person name="Cheng J.-F."/>
            <person name="Bruce D."/>
            <person name="Goodwin L."/>
            <person name="Pitluck S."/>
            <person name="Lowry S."/>
            <person name="Clum A."/>
            <person name="Land M."/>
            <person name="Hauser L."/>
            <person name="Kyrpides N."/>
            <person name="Mikhailova N."/>
            <person name="Whitman W.B."/>
            <person name="Woyke T."/>
        </authorList>
    </citation>
    <scope>NUCLEOTIDE SEQUENCE [LARGE SCALE GENOMIC DNA]</scope>
    <source>
        <strain evidence="2">ATCC BAA-1334 / A3</strain>
    </source>
</reference>
<dbReference type="STRING" id="456320.Mvol_1448"/>
<keyword evidence="2" id="KW-1185">Reference proteome</keyword>
<evidence type="ECO:0000313" key="1">
    <source>
        <dbReference type="EMBL" id="ADI37103.1"/>
    </source>
</evidence>
<dbReference type="PANTHER" id="PTHR40084">
    <property type="entry name" value="PHOSPHOHYDROLASE, PHP FAMILY"/>
    <property type="match status" value="1"/>
</dbReference>
<accession>D7DQH6</accession>
<dbReference type="NCBIfam" id="TIGR00375">
    <property type="entry name" value="TIGR00375 family protein"/>
    <property type="match status" value="1"/>
</dbReference>
<dbReference type="eggNOG" id="arCOG04881">
    <property type="taxonomic scope" value="Archaea"/>
</dbReference>
<organism evidence="1 2">
    <name type="scientific">Methanococcus voltae (strain ATCC BAA-1334 / A3)</name>
    <dbReference type="NCBI Taxonomy" id="456320"/>
    <lineage>
        <taxon>Archaea</taxon>
        <taxon>Methanobacteriati</taxon>
        <taxon>Methanobacteriota</taxon>
        <taxon>Methanomada group</taxon>
        <taxon>Methanococci</taxon>
        <taxon>Methanococcales</taxon>
        <taxon>Methanococcaceae</taxon>
        <taxon>Methanococcus</taxon>
    </lineage>
</organism>
<dbReference type="Gene3D" id="3.20.20.140">
    <property type="entry name" value="Metal-dependent hydrolases"/>
    <property type="match status" value="1"/>
</dbReference>
<sequence length="396" mass="45139">MIANTDLHLHSKYSKGTSKFMSIDNIVKYGKLKGLDIIGTGDCLNPKWLDEIKNHLDDNLVLTTEIEDKHRVHHLIILPNLAQTNDLINYLSSHSKNIGYEGRPNVSLDGKEIMDIVKELGGLIGPAHVFTPWTSLYKTYNSVYDCYGKKPDYIELGLSADTDMADMVEELRDIPFLSNSDAHSFYPHRMGREFNQMEISNVGDIEHNFEEIRNAIKNNKIVANYGLDPNLGKYHTTACTKCYLRYDIEDAIKFKFKCRECGGTIKKGVLERSKELSKDKKVIHPDFRPPYHRIIPLAEIISFSIGKGVNTKSVQTLYDNYLHNFKNEIEILIKSDIGALKAIHETVGQTVEKFRNNTINIYPGGGGEYGYISKTPVKIKKYEQKTTLENWMAQNQ</sequence>
<dbReference type="EMBL" id="CP002057">
    <property type="protein sequence ID" value="ADI37103.1"/>
    <property type="molecule type" value="Genomic_DNA"/>
</dbReference>
<gene>
    <name evidence="1" type="ordered locus">Mvol_1448</name>
</gene>
<evidence type="ECO:0000313" key="2">
    <source>
        <dbReference type="Proteomes" id="UP000007722"/>
    </source>
</evidence>
<dbReference type="OrthoDB" id="114814at2157"/>
<dbReference type="InterPro" id="IPR016195">
    <property type="entry name" value="Pol/histidinol_Pase-like"/>
</dbReference>
<dbReference type="PANTHER" id="PTHR40084:SF1">
    <property type="entry name" value="PHOSPHOTRANSFERASE"/>
    <property type="match status" value="1"/>
</dbReference>
<dbReference type="Proteomes" id="UP000007722">
    <property type="component" value="Chromosome"/>
</dbReference>
<name>D7DQH6_METV3</name>
<dbReference type="HOGENOM" id="CLU_060249_0_0_2"/>
<proteinExistence type="predicted"/>